<comment type="similarity">
    <text evidence="3">Belongs to the LAMTOR5 family.</text>
</comment>
<dbReference type="PANTHER" id="PTHR13342">
    <property type="entry name" value="RAGULATOR COMPLEX PROTEIN LAMTOR5"/>
    <property type="match status" value="1"/>
</dbReference>
<dbReference type="HOGENOM" id="CLU_853209_0_0_1"/>
<evidence type="ECO:0000256" key="5">
    <source>
        <dbReference type="ARBA" id="ARBA00023228"/>
    </source>
</evidence>
<name>E3NKY9_CAERE</name>
<dbReference type="GO" id="GO:0071986">
    <property type="term" value="C:Ragulator complex"/>
    <property type="evidence" value="ECO:0007669"/>
    <property type="project" value="InterPro"/>
</dbReference>
<feature type="region of interest" description="Disordered" evidence="7">
    <location>
        <begin position="81"/>
        <end position="133"/>
    </location>
</feature>
<gene>
    <name evidence="8" type="ORF">CRE_29234</name>
</gene>
<comment type="subcellular location">
    <subcellularLocation>
        <location evidence="2">Cytoplasm</location>
    </subcellularLocation>
    <subcellularLocation>
        <location evidence="1">Lysosome</location>
    </subcellularLocation>
</comment>
<dbReference type="InParanoid" id="E3NKY9"/>
<dbReference type="GO" id="GO:0005085">
    <property type="term" value="F:guanyl-nucleotide exchange factor activity"/>
    <property type="evidence" value="ECO:0007669"/>
    <property type="project" value="TreeGrafter"/>
</dbReference>
<reference evidence="8" key="1">
    <citation type="submission" date="2007-07" db="EMBL/GenBank/DDBJ databases">
        <title>PCAP assembly of the Caenorhabditis remanei genome.</title>
        <authorList>
            <consortium name="The Caenorhabditis remanei Sequencing Consortium"/>
            <person name="Wilson R.K."/>
        </authorList>
    </citation>
    <scope>NUCLEOTIDE SEQUENCE [LARGE SCALE GENOMIC DNA]</scope>
    <source>
        <strain evidence="8">PB4641</strain>
    </source>
</reference>
<evidence type="ECO:0000256" key="2">
    <source>
        <dbReference type="ARBA" id="ARBA00004496"/>
    </source>
</evidence>
<evidence type="ECO:0000256" key="3">
    <source>
        <dbReference type="ARBA" id="ARBA00007795"/>
    </source>
</evidence>
<keyword evidence="5" id="KW-0458">Lysosome</keyword>
<dbReference type="GO" id="GO:0043066">
    <property type="term" value="P:negative regulation of apoptotic process"/>
    <property type="evidence" value="ECO:0007669"/>
    <property type="project" value="InterPro"/>
</dbReference>
<keyword evidence="4" id="KW-0963">Cytoplasm</keyword>
<dbReference type="Proteomes" id="UP000008281">
    <property type="component" value="Unassembled WGS sequence"/>
</dbReference>
<dbReference type="STRING" id="31234.E3NKY9"/>
<dbReference type="PANTHER" id="PTHR13342:SF2">
    <property type="entry name" value="RAGULATOR COMPLEX PROTEIN LAMTOR5"/>
    <property type="match status" value="1"/>
</dbReference>
<accession>E3NKY9</accession>
<dbReference type="Pfam" id="PF16672">
    <property type="entry name" value="LAMTOR5"/>
    <property type="match status" value="1"/>
</dbReference>
<evidence type="ECO:0000256" key="7">
    <source>
        <dbReference type="SAM" id="MobiDB-lite"/>
    </source>
</evidence>
<protein>
    <recommendedName>
        <fullName evidence="6">Late endosomal/lysosomal adaptor and MAPK and MTOR activator 5</fullName>
    </recommendedName>
</protein>
<dbReference type="GO" id="GO:1904263">
    <property type="term" value="P:positive regulation of TORC1 signaling"/>
    <property type="evidence" value="ECO:0007669"/>
    <property type="project" value="TreeGrafter"/>
</dbReference>
<evidence type="ECO:0000256" key="1">
    <source>
        <dbReference type="ARBA" id="ARBA00004371"/>
    </source>
</evidence>
<dbReference type="GO" id="GO:0005764">
    <property type="term" value="C:lysosome"/>
    <property type="evidence" value="ECO:0007669"/>
    <property type="project" value="UniProtKB-SubCell"/>
</dbReference>
<feature type="compositionally biased region" description="Polar residues" evidence="7">
    <location>
        <begin position="123"/>
        <end position="133"/>
    </location>
</feature>
<evidence type="ECO:0000256" key="6">
    <source>
        <dbReference type="ARBA" id="ARBA00032692"/>
    </source>
</evidence>
<dbReference type="EMBL" id="DS268846">
    <property type="protein sequence ID" value="EFP03762.1"/>
    <property type="molecule type" value="Genomic_DNA"/>
</dbReference>
<sequence>MESKLAQNVTAMITSTGASGIAVADRDGVPLYTTGEISEPKAPLTTFGHSACPRRSVNYASIERGDEAQAQSLVTEFRSSINKRQKRTRDELDENYVEEPENGRPAGRKRRTGGGGQKNNTQYQPPGSQSNSTLATGRALLENKTAIDEYIQFMPRPTDEQPARDARKFGTMLEQLPAIKRSSGGFRKFISKIGDKSVLDLAGIVQRRCVVEADDHMLLRSLRHIYNSMPMSYRRDFEYQARMDFHASRMFVPHLSMPLSEILVTDPNRDMANVGSLLMADAKNMFPKGTKNKKNSYPIVTLHASDGSKTTIANKHGETVSIHFKK</sequence>
<organism evidence="9">
    <name type="scientific">Caenorhabditis remanei</name>
    <name type="common">Caenorhabditis vulgaris</name>
    <dbReference type="NCBI Taxonomy" id="31234"/>
    <lineage>
        <taxon>Eukaryota</taxon>
        <taxon>Metazoa</taxon>
        <taxon>Ecdysozoa</taxon>
        <taxon>Nematoda</taxon>
        <taxon>Chromadorea</taxon>
        <taxon>Rhabditida</taxon>
        <taxon>Rhabditina</taxon>
        <taxon>Rhabditomorpha</taxon>
        <taxon>Rhabditoidea</taxon>
        <taxon>Rhabditidae</taxon>
        <taxon>Peloderinae</taxon>
        <taxon>Caenorhabditis</taxon>
    </lineage>
</organism>
<dbReference type="AlphaFoldDB" id="E3NKY9"/>
<dbReference type="eggNOG" id="KOG1721">
    <property type="taxonomic scope" value="Eukaryota"/>
</dbReference>
<evidence type="ECO:0000313" key="8">
    <source>
        <dbReference type="EMBL" id="EFP03762.1"/>
    </source>
</evidence>
<dbReference type="GO" id="GO:0071230">
    <property type="term" value="P:cellular response to amino acid stimulus"/>
    <property type="evidence" value="ECO:0007669"/>
    <property type="project" value="TreeGrafter"/>
</dbReference>
<evidence type="ECO:0000313" key="9">
    <source>
        <dbReference type="Proteomes" id="UP000008281"/>
    </source>
</evidence>
<evidence type="ECO:0000256" key="4">
    <source>
        <dbReference type="ARBA" id="ARBA00022490"/>
    </source>
</evidence>
<feature type="compositionally biased region" description="Acidic residues" evidence="7">
    <location>
        <begin position="91"/>
        <end position="100"/>
    </location>
</feature>
<dbReference type="InterPro" id="IPR024135">
    <property type="entry name" value="LAMTOR5"/>
</dbReference>
<dbReference type="FunCoup" id="E3NKY9">
    <property type="interactions" value="1623"/>
</dbReference>
<proteinExistence type="inferred from homology"/>
<keyword evidence="9" id="KW-1185">Reference proteome</keyword>